<keyword evidence="3 6" id="KW-0808">Transferase</keyword>
<dbReference type="GO" id="GO:0046872">
    <property type="term" value="F:metal ion binding"/>
    <property type="evidence" value="ECO:0007669"/>
    <property type="project" value="UniProtKB-KW"/>
</dbReference>
<reference evidence="9 11" key="2">
    <citation type="submission" date="2016-10" db="EMBL/GenBank/DDBJ databases">
        <authorList>
            <person name="de Groot N.N."/>
        </authorList>
    </citation>
    <scope>NUCLEOTIDE SEQUENCE [LARGE SCALE GENOMIC DNA]</scope>
    <source>
        <strain evidence="9 11">Z-7982</strain>
    </source>
</reference>
<dbReference type="InterPro" id="IPR008949">
    <property type="entry name" value="Isoprenoid_synthase_dom_sf"/>
</dbReference>
<accession>A0A1L3Q2P8</accession>
<evidence type="ECO:0000313" key="12">
    <source>
        <dbReference type="Proteomes" id="UP000267921"/>
    </source>
</evidence>
<dbReference type="Proteomes" id="UP000186879">
    <property type="component" value="Chromosome"/>
</dbReference>
<dbReference type="InterPro" id="IPR033749">
    <property type="entry name" value="Polyprenyl_synt_CS"/>
</dbReference>
<evidence type="ECO:0000313" key="11">
    <source>
        <dbReference type="Proteomes" id="UP000198669"/>
    </source>
</evidence>
<dbReference type="AlphaFoldDB" id="A0A1L3Q2P8"/>
<dbReference type="PANTHER" id="PTHR12001:SF85">
    <property type="entry name" value="SHORT CHAIN ISOPRENYL DIPHOSPHATE SYNTHASE"/>
    <property type="match status" value="1"/>
</dbReference>
<evidence type="ECO:0000256" key="1">
    <source>
        <dbReference type="ARBA" id="ARBA00001946"/>
    </source>
</evidence>
<dbReference type="SUPFAM" id="SSF48576">
    <property type="entry name" value="Terpenoid synthases"/>
    <property type="match status" value="1"/>
</dbReference>
<dbReference type="PROSITE" id="PS00723">
    <property type="entry name" value="POLYPRENYL_SYNTHASE_1"/>
    <property type="match status" value="1"/>
</dbReference>
<dbReference type="EMBL" id="CP017921">
    <property type="protein sequence ID" value="APH39152.1"/>
    <property type="molecule type" value="Genomic_DNA"/>
</dbReference>
<keyword evidence="4" id="KW-0479">Metal-binding</keyword>
<dbReference type="Gene3D" id="1.10.600.10">
    <property type="entry name" value="Farnesyl Diphosphate Synthase"/>
    <property type="match status" value="1"/>
</dbReference>
<dbReference type="PANTHER" id="PTHR12001">
    <property type="entry name" value="GERANYLGERANYL PYROPHOSPHATE SYNTHASE"/>
    <property type="match status" value="1"/>
</dbReference>
<evidence type="ECO:0000256" key="2">
    <source>
        <dbReference type="ARBA" id="ARBA00006706"/>
    </source>
</evidence>
<keyword evidence="10" id="KW-1185">Reference proteome</keyword>
<dbReference type="GO" id="GO:0008299">
    <property type="term" value="P:isoprenoid biosynthetic process"/>
    <property type="evidence" value="ECO:0007669"/>
    <property type="project" value="InterPro"/>
</dbReference>
<dbReference type="CDD" id="cd00685">
    <property type="entry name" value="Trans_IPPS_HT"/>
    <property type="match status" value="1"/>
</dbReference>
<dbReference type="SFLD" id="SFLDS00005">
    <property type="entry name" value="Isoprenoid_Synthase_Type_I"/>
    <property type="match status" value="1"/>
</dbReference>
<keyword evidence="5" id="KW-0460">Magnesium</keyword>
<evidence type="ECO:0000313" key="7">
    <source>
        <dbReference type="EMBL" id="APH39152.1"/>
    </source>
</evidence>
<dbReference type="SFLD" id="SFLDG01017">
    <property type="entry name" value="Polyprenyl_Transferase_Like"/>
    <property type="match status" value="1"/>
</dbReference>
<dbReference type="KEGG" id="mhaz:BHR79_06420"/>
<dbReference type="InterPro" id="IPR000092">
    <property type="entry name" value="Polyprenyl_synt"/>
</dbReference>
<dbReference type="EMBL" id="RJJG01000003">
    <property type="protein sequence ID" value="RNI09789.1"/>
    <property type="molecule type" value="Genomic_DNA"/>
</dbReference>
<sequence length="292" mass="32276">MDIEKWDECRSINKALIDFVEEIDNDSKMKKVVAHICQSGGKKTRPVILLLSSRVCGSEIENTLDAALAIELIHSASLIHDDLLDRGVLRRGFKTAHEVYGTAAAMLAGDYLISKSIELISSYGKETGTEFGRAGMEMAEGEAMDVDLLEKNSKNRIEYFNCIEKKTASLFAASAAMGAYVAGADEDTASKLRHFGNKLGTAYQIVDDMLEYTSKVNNKESIHISPSLVDIYRQDMADAQAIEKTMEVVEQLVSEAHEIIDQFPPSQSRNKLHELTNYATKGLFPEVGARKC</sequence>
<dbReference type="STRING" id="2177.BHR79_06420"/>
<dbReference type="GeneID" id="30583385"/>
<protein>
    <submittedName>
        <fullName evidence="9">Octaprenyl-diphosphate synthase</fullName>
    </submittedName>
    <submittedName>
        <fullName evidence="7 8">Polyprenyl synthetase</fullName>
    </submittedName>
</protein>
<evidence type="ECO:0000256" key="6">
    <source>
        <dbReference type="RuleBase" id="RU004466"/>
    </source>
</evidence>
<evidence type="ECO:0000256" key="5">
    <source>
        <dbReference type="ARBA" id="ARBA00022842"/>
    </source>
</evidence>
<proteinExistence type="inferred from homology"/>
<gene>
    <name evidence="7" type="ORF">BHR79_06420</name>
    <name evidence="8" type="ORF">EFE40_03830</name>
    <name evidence="9" type="ORF">SAMN04515625_1227</name>
</gene>
<dbReference type="EMBL" id="FNMU01000003">
    <property type="protein sequence ID" value="SDW57244.1"/>
    <property type="molecule type" value="Genomic_DNA"/>
</dbReference>
<reference evidence="8 12" key="3">
    <citation type="submission" date="2018-10" db="EMBL/GenBank/DDBJ databases">
        <title>Cultivation of a novel Methanohalophilus strain from Kebrit Deep of the Red Sea and a genomic comparison of members of the genus Methanohalophilus.</title>
        <authorList>
            <person name="Guan Y."/>
            <person name="Ngugi D.K."/>
            <person name="Stingl U."/>
        </authorList>
    </citation>
    <scope>NUCLEOTIDE SEQUENCE [LARGE SCALE GENOMIC DNA]</scope>
    <source>
        <strain evidence="8 12">DSM 3094</strain>
    </source>
</reference>
<evidence type="ECO:0000313" key="10">
    <source>
        <dbReference type="Proteomes" id="UP000186879"/>
    </source>
</evidence>
<dbReference type="Pfam" id="PF00348">
    <property type="entry name" value="polyprenyl_synt"/>
    <property type="match status" value="1"/>
</dbReference>
<dbReference type="GO" id="GO:0004659">
    <property type="term" value="F:prenyltransferase activity"/>
    <property type="evidence" value="ECO:0007669"/>
    <property type="project" value="InterPro"/>
</dbReference>
<evidence type="ECO:0000256" key="3">
    <source>
        <dbReference type="ARBA" id="ARBA00022679"/>
    </source>
</evidence>
<organism evidence="7 10">
    <name type="scientific">Methanohalophilus halophilus</name>
    <dbReference type="NCBI Taxonomy" id="2177"/>
    <lineage>
        <taxon>Archaea</taxon>
        <taxon>Methanobacteriati</taxon>
        <taxon>Methanobacteriota</taxon>
        <taxon>Stenosarchaea group</taxon>
        <taxon>Methanomicrobia</taxon>
        <taxon>Methanosarcinales</taxon>
        <taxon>Methanosarcinaceae</taxon>
        <taxon>Methanohalophilus</taxon>
    </lineage>
</organism>
<dbReference type="Proteomes" id="UP000198669">
    <property type="component" value="Unassembled WGS sequence"/>
</dbReference>
<dbReference type="Proteomes" id="UP000267921">
    <property type="component" value="Unassembled WGS sequence"/>
</dbReference>
<dbReference type="RefSeq" id="WP_072561588.1">
    <property type="nucleotide sequence ID" value="NZ_CP017921.1"/>
</dbReference>
<evidence type="ECO:0000313" key="8">
    <source>
        <dbReference type="EMBL" id="RNI09789.1"/>
    </source>
</evidence>
<dbReference type="OrthoDB" id="106922at2157"/>
<evidence type="ECO:0000313" key="9">
    <source>
        <dbReference type="EMBL" id="SDW57244.1"/>
    </source>
</evidence>
<comment type="similarity">
    <text evidence="2 6">Belongs to the FPP/GGPP synthase family.</text>
</comment>
<comment type="cofactor">
    <cofactor evidence="1">
        <name>Mg(2+)</name>
        <dbReference type="ChEBI" id="CHEBI:18420"/>
    </cofactor>
</comment>
<reference evidence="7 10" key="1">
    <citation type="submission" date="2016-10" db="EMBL/GenBank/DDBJ databases">
        <title>Methanohalophilus halophilus.</title>
        <authorList>
            <person name="L'haridon S."/>
        </authorList>
    </citation>
    <scope>NUCLEOTIDE SEQUENCE [LARGE SCALE GENOMIC DNA]</scope>
    <source>
        <strain evidence="7 10">Z-7982</strain>
    </source>
</reference>
<evidence type="ECO:0000256" key="4">
    <source>
        <dbReference type="ARBA" id="ARBA00022723"/>
    </source>
</evidence>
<name>A0A1L3Q2P8_9EURY</name>